<keyword evidence="12" id="KW-0255">Endonuclease</keyword>
<dbReference type="InterPro" id="IPR006483">
    <property type="entry name" value="CRISPR-assoc_Cas3_HD"/>
</dbReference>
<dbReference type="InterPro" id="IPR006474">
    <property type="entry name" value="Helicase_Cas3_CRISPR-ass_core"/>
</dbReference>
<keyword evidence="8" id="KW-0067">ATP-binding</keyword>
<dbReference type="EMBL" id="ACLA01000011">
    <property type="protein sequence ID" value="EEQ48801.1"/>
    <property type="molecule type" value="Genomic_DNA"/>
</dbReference>
<evidence type="ECO:0000256" key="3">
    <source>
        <dbReference type="ARBA" id="ARBA00022722"/>
    </source>
</evidence>
<dbReference type="HOGENOM" id="CLU_010123_0_0_9"/>
<dbReference type="Proteomes" id="UP000005309">
    <property type="component" value="Unassembled WGS sequence"/>
</dbReference>
<dbReference type="Gene3D" id="3.40.50.300">
    <property type="entry name" value="P-loop containing nucleotide triphosphate hydrolases"/>
    <property type="match status" value="2"/>
</dbReference>
<sequence length="814" mass="92517">MKMKQYLAHIRRDGSKEQSMEDHLLRVGNLMKEDAARLGLSSLAYLIGVLHDLGKCTAEFAEYLDWCRKHPGDYSRRGEVDHATAGGQLLLVQYGRKNADYRFVAEIASLVIFSHHTGLLNYYGQDGKDESSDFLRRNDKADILSRVDLKYFFSEVIAEEELNRIFEQSIYEIVDLDAKIACAVHCSDDEMSEAYCFYWGMVHKLLLSMLIDADRLDSAEFELDRPLTDEWETAEIWASFSDKLECKLAGFSLPKEPKAKKIAQLRKKISDDCLKAAEEEPGIFRLCVPTGGGKTLASMRFALQHAQRYQKKRIIVVIPYTSIIDQNVKEIRDIFRVDEAILEHHSNVITEADGEDTESMDWRRILTERWDVPIIFTTQVQFLNTLFAGGNSSIRRMNSLQDSIVIFDEIQTLPVRCTFLFNAAMNFLKDFCRITAVLCTATQPPLEKLDVSINLSDNAAMTSDIEKTFEGFERVDVENCYRDGGWSAEEIASEICKSVEEIGDVLCIVNLTKKAKEIYQAVSEKIQLSDKEIQIVHLSTKMCSAHRKATLKELRRALAERKNHPEKRLVCISTQLIEAGVDVSFPVVYRALAGFSSIAQAAGRCNRHGEMEKGIVRVFECADENLDHLKDIRHGKNIARVMLYDRAANTILSPSIMQEYFRRFYAGRTGKEMRYPLSTQNTIFDLLSGNSAGVQARMGRGDRISSYFRQAFRDAGRSFTVIDSHSEAVLVPYAGGKDMIVAFDDRIFDRKSIGKQMKSAQQYMVNLFSYEIKELAGLGAVWRTESGVMALREEYYNEAFGVQTEEQGNAYCMI</sequence>
<dbReference type="Gene3D" id="1.10.3210.30">
    <property type="match status" value="1"/>
</dbReference>
<dbReference type="Pfam" id="PF01966">
    <property type="entry name" value="HD"/>
    <property type="match status" value="1"/>
</dbReference>
<keyword evidence="4" id="KW-0479">Metal-binding</keyword>
<keyword evidence="3" id="KW-0540">Nuclease</keyword>
<dbReference type="PROSITE" id="PS51643">
    <property type="entry name" value="HD_CAS3"/>
    <property type="match status" value="1"/>
</dbReference>
<dbReference type="GO" id="GO:0016787">
    <property type="term" value="F:hydrolase activity"/>
    <property type="evidence" value="ECO:0007669"/>
    <property type="project" value="UniProtKB-KW"/>
</dbReference>
<dbReference type="GO" id="GO:0046872">
    <property type="term" value="F:metal ion binding"/>
    <property type="evidence" value="ECO:0007669"/>
    <property type="project" value="UniProtKB-KW"/>
</dbReference>
<evidence type="ECO:0000256" key="4">
    <source>
        <dbReference type="ARBA" id="ARBA00022723"/>
    </source>
</evidence>
<gene>
    <name evidence="12" type="ORF">HMPREF0908_0829</name>
</gene>
<dbReference type="NCBIfam" id="TIGR01596">
    <property type="entry name" value="cas3_HD"/>
    <property type="match status" value="1"/>
</dbReference>
<organism evidence="12 13">
    <name type="scientific">Selenomonas flueggei ATCC 43531</name>
    <dbReference type="NCBI Taxonomy" id="638302"/>
    <lineage>
        <taxon>Bacteria</taxon>
        <taxon>Bacillati</taxon>
        <taxon>Bacillota</taxon>
        <taxon>Negativicutes</taxon>
        <taxon>Selenomonadales</taxon>
        <taxon>Selenomonadaceae</taxon>
        <taxon>Selenomonas</taxon>
    </lineage>
</organism>
<evidence type="ECO:0000259" key="11">
    <source>
        <dbReference type="PROSITE" id="PS51643"/>
    </source>
</evidence>
<dbReference type="NCBIfam" id="TIGR01587">
    <property type="entry name" value="cas3_core"/>
    <property type="match status" value="1"/>
</dbReference>
<comment type="similarity">
    <text evidence="1">In the N-terminal section; belongs to the CRISPR-associated nuclease Cas3-HD family.</text>
</comment>
<dbReference type="SUPFAM" id="SSF52540">
    <property type="entry name" value="P-loop containing nucleoside triphosphate hydrolases"/>
    <property type="match status" value="1"/>
</dbReference>
<protein>
    <submittedName>
        <fullName evidence="12">CRISPR-associated endonuclease Cas3-HD</fullName>
        <ecNumber evidence="12">3.1.-.-</ecNumber>
    </submittedName>
</protein>
<dbReference type="eggNOG" id="COG1203">
    <property type="taxonomic scope" value="Bacteria"/>
</dbReference>
<dbReference type="EC" id="3.1.-.-" evidence="12"/>
<feature type="domain" description="Helicase ATP-binding" evidence="10">
    <location>
        <begin position="275"/>
        <end position="461"/>
    </location>
</feature>
<dbReference type="SMART" id="SM00487">
    <property type="entry name" value="DEXDc"/>
    <property type="match status" value="1"/>
</dbReference>
<reference evidence="12 13" key="1">
    <citation type="submission" date="2009-04" db="EMBL/GenBank/DDBJ databases">
        <authorList>
            <person name="Qin X."/>
            <person name="Bachman B."/>
            <person name="Battles P."/>
            <person name="Bell A."/>
            <person name="Bess C."/>
            <person name="Bickham C."/>
            <person name="Chaboub L."/>
            <person name="Chen D."/>
            <person name="Coyle M."/>
            <person name="Deiros D.R."/>
            <person name="Dinh H."/>
            <person name="Forbes L."/>
            <person name="Fowler G."/>
            <person name="Francisco L."/>
            <person name="Fu Q."/>
            <person name="Gubbala S."/>
            <person name="Hale W."/>
            <person name="Han Y."/>
            <person name="Hemphill L."/>
            <person name="Highlander S.K."/>
            <person name="Hirani K."/>
            <person name="Hogues M."/>
            <person name="Jackson L."/>
            <person name="Jakkamsetti A."/>
            <person name="Javaid M."/>
            <person name="Jiang H."/>
            <person name="Korchina V."/>
            <person name="Kovar C."/>
            <person name="Lara F."/>
            <person name="Lee S."/>
            <person name="Mata R."/>
            <person name="Mathew T."/>
            <person name="Moen C."/>
            <person name="Morales K."/>
            <person name="Munidasa M."/>
            <person name="Nazareth L."/>
            <person name="Ngo R."/>
            <person name="Nguyen L."/>
            <person name="Okwuonu G."/>
            <person name="Ongeri F."/>
            <person name="Patil S."/>
            <person name="Petrosino J."/>
            <person name="Pham C."/>
            <person name="Pham P."/>
            <person name="Pu L.-L."/>
            <person name="Puazo M."/>
            <person name="Raj R."/>
            <person name="Reid J."/>
            <person name="Rouhana J."/>
            <person name="Saada N."/>
            <person name="Shang Y."/>
            <person name="Simmons D."/>
            <person name="Thornton R."/>
            <person name="Warren J."/>
            <person name="Weissenberger G."/>
            <person name="Zhang J."/>
            <person name="Zhang L."/>
            <person name="Zhou C."/>
            <person name="Zhu D."/>
            <person name="Muzny D."/>
            <person name="Worley K."/>
            <person name="Gibbs R."/>
        </authorList>
    </citation>
    <scope>NUCLEOTIDE SEQUENCE [LARGE SCALE GENOMIC DNA]</scope>
    <source>
        <strain evidence="12 13">ATCC 43531</strain>
    </source>
</reference>
<evidence type="ECO:0000313" key="12">
    <source>
        <dbReference type="EMBL" id="EEQ48801.1"/>
    </source>
</evidence>
<evidence type="ECO:0000256" key="6">
    <source>
        <dbReference type="ARBA" id="ARBA00022801"/>
    </source>
</evidence>
<name>C4V2W5_9FIRM</name>
<comment type="caution">
    <text evidence="12">The sequence shown here is derived from an EMBL/GenBank/DDBJ whole genome shotgun (WGS) entry which is preliminary data.</text>
</comment>
<keyword evidence="5" id="KW-0547">Nucleotide-binding</keyword>
<dbReference type="GO" id="GO:0003676">
    <property type="term" value="F:nucleic acid binding"/>
    <property type="evidence" value="ECO:0007669"/>
    <property type="project" value="InterPro"/>
</dbReference>
<evidence type="ECO:0000313" key="13">
    <source>
        <dbReference type="Proteomes" id="UP000005309"/>
    </source>
</evidence>
<evidence type="ECO:0000256" key="5">
    <source>
        <dbReference type="ARBA" id="ARBA00022741"/>
    </source>
</evidence>
<evidence type="ECO:0000256" key="7">
    <source>
        <dbReference type="ARBA" id="ARBA00022806"/>
    </source>
</evidence>
<dbReference type="Pfam" id="PF22590">
    <property type="entry name" value="Cas3-like_C_2"/>
    <property type="match status" value="1"/>
</dbReference>
<dbReference type="GO" id="GO:0005524">
    <property type="term" value="F:ATP binding"/>
    <property type="evidence" value="ECO:0007669"/>
    <property type="project" value="UniProtKB-KW"/>
</dbReference>
<dbReference type="InterPro" id="IPR027417">
    <property type="entry name" value="P-loop_NTPase"/>
</dbReference>
<comment type="similarity">
    <text evidence="2">In the central section; belongs to the CRISPR-associated helicase Cas3 family.</text>
</comment>
<dbReference type="STRING" id="638302.HMPREF0908_0829"/>
<evidence type="ECO:0000256" key="2">
    <source>
        <dbReference type="ARBA" id="ARBA00009046"/>
    </source>
</evidence>
<dbReference type="Pfam" id="PF00270">
    <property type="entry name" value="DEAD"/>
    <property type="match status" value="1"/>
</dbReference>
<proteinExistence type="inferred from homology"/>
<dbReference type="InterPro" id="IPR014001">
    <property type="entry name" value="Helicase_ATP-bd"/>
</dbReference>
<dbReference type="GO" id="GO:0051607">
    <property type="term" value="P:defense response to virus"/>
    <property type="evidence" value="ECO:0007669"/>
    <property type="project" value="UniProtKB-KW"/>
</dbReference>
<dbReference type="InterPro" id="IPR054712">
    <property type="entry name" value="Cas3-like_dom"/>
</dbReference>
<evidence type="ECO:0000259" key="10">
    <source>
        <dbReference type="PROSITE" id="PS51192"/>
    </source>
</evidence>
<dbReference type="PROSITE" id="PS51192">
    <property type="entry name" value="HELICASE_ATP_BIND_1"/>
    <property type="match status" value="1"/>
</dbReference>
<keyword evidence="6 12" id="KW-0378">Hydrolase</keyword>
<dbReference type="GO" id="GO:0004519">
    <property type="term" value="F:endonuclease activity"/>
    <property type="evidence" value="ECO:0007669"/>
    <property type="project" value="UniProtKB-KW"/>
</dbReference>
<dbReference type="SUPFAM" id="SSF109604">
    <property type="entry name" value="HD-domain/PDEase-like"/>
    <property type="match status" value="1"/>
</dbReference>
<dbReference type="InterPro" id="IPR011545">
    <property type="entry name" value="DEAD/DEAH_box_helicase_dom"/>
</dbReference>
<feature type="domain" description="HD Cas3-type" evidence="11">
    <location>
        <begin position="13"/>
        <end position="216"/>
    </location>
</feature>
<evidence type="ECO:0000256" key="1">
    <source>
        <dbReference type="ARBA" id="ARBA00006847"/>
    </source>
</evidence>
<evidence type="ECO:0000256" key="9">
    <source>
        <dbReference type="ARBA" id="ARBA00023118"/>
    </source>
</evidence>
<accession>C4V2W5</accession>
<keyword evidence="7" id="KW-0347">Helicase</keyword>
<dbReference type="CDD" id="cd09641">
    <property type="entry name" value="Cas3''_I"/>
    <property type="match status" value="1"/>
</dbReference>
<dbReference type="InterPro" id="IPR006674">
    <property type="entry name" value="HD_domain"/>
</dbReference>
<dbReference type="AlphaFoldDB" id="C4V2W5"/>
<dbReference type="InterPro" id="IPR038257">
    <property type="entry name" value="CRISPR-assoc_Cas3_HD_sf"/>
</dbReference>
<keyword evidence="9" id="KW-0051">Antiviral defense</keyword>
<dbReference type="CDD" id="cd17930">
    <property type="entry name" value="DEXHc_cas3"/>
    <property type="match status" value="1"/>
</dbReference>
<dbReference type="GO" id="GO:0004386">
    <property type="term" value="F:helicase activity"/>
    <property type="evidence" value="ECO:0007669"/>
    <property type="project" value="UniProtKB-KW"/>
</dbReference>
<evidence type="ECO:0000256" key="8">
    <source>
        <dbReference type="ARBA" id="ARBA00022840"/>
    </source>
</evidence>
<keyword evidence="13" id="KW-1185">Reference proteome</keyword>